<organism evidence="2 3">
    <name type="scientific">Amycolatopsis rhabdoformis</name>
    <dbReference type="NCBI Taxonomy" id="1448059"/>
    <lineage>
        <taxon>Bacteria</taxon>
        <taxon>Bacillati</taxon>
        <taxon>Actinomycetota</taxon>
        <taxon>Actinomycetes</taxon>
        <taxon>Pseudonocardiales</taxon>
        <taxon>Pseudonocardiaceae</taxon>
        <taxon>Amycolatopsis</taxon>
    </lineage>
</organism>
<dbReference type="PRINTS" id="PR00420">
    <property type="entry name" value="RNGMNOXGNASE"/>
</dbReference>
<dbReference type="InterPro" id="IPR002938">
    <property type="entry name" value="FAD-bd"/>
</dbReference>
<sequence length="359" mass="38537">MKVLICGAGIAGLASAHWLARAGHEVTLVENWSGPRRGGVAIDVRGAALEVVREMGVVDEIIRGRVPTEDVYHFLDRSGREQACFTPATQFYDSPGDIEISRDRLLDILERAVPSQVDVRYDTTIVRVEGGVHLSDGTTHEPDLLVGADGTHSTVRKAVFGPEQRFAHHLGLYVAIVKHCAAGAGLSGSHVYNTPGRMVMLRGDGTDCSALLGFRAAPLTYDFRDLTAQRRLVREAFADESGWLVPEVLAELGTPDFYFDSVAQIRMPTWSHDHTVLVGDAGYCASFFSGMGTSLALIGAATLARSLSAHADLPTALRAYDSAMRPVVTSAHTLADGGADILFPTDVEARNAQLRAAVS</sequence>
<dbReference type="InterPro" id="IPR036188">
    <property type="entry name" value="FAD/NAD-bd_sf"/>
</dbReference>
<dbReference type="PANTHER" id="PTHR46865">
    <property type="entry name" value="OXIDOREDUCTASE-RELATED"/>
    <property type="match status" value="1"/>
</dbReference>
<dbReference type="EMBL" id="CP142149">
    <property type="protein sequence ID" value="WSE26169.1"/>
    <property type="molecule type" value="Genomic_DNA"/>
</dbReference>
<gene>
    <name evidence="2" type="ORF">VSH64_25175</name>
</gene>
<dbReference type="PANTHER" id="PTHR46865:SF2">
    <property type="entry name" value="MONOOXYGENASE"/>
    <property type="match status" value="1"/>
</dbReference>
<evidence type="ECO:0000259" key="1">
    <source>
        <dbReference type="Pfam" id="PF01494"/>
    </source>
</evidence>
<proteinExistence type="predicted"/>
<feature type="domain" description="FAD-binding" evidence="1">
    <location>
        <begin position="2"/>
        <end position="331"/>
    </location>
</feature>
<dbReference type="RefSeq" id="WP_326565137.1">
    <property type="nucleotide sequence ID" value="NZ_CP142149.1"/>
</dbReference>
<evidence type="ECO:0000313" key="3">
    <source>
        <dbReference type="Proteomes" id="UP001330812"/>
    </source>
</evidence>
<dbReference type="Pfam" id="PF01494">
    <property type="entry name" value="FAD_binding_3"/>
    <property type="match status" value="1"/>
</dbReference>
<dbReference type="SUPFAM" id="SSF51905">
    <property type="entry name" value="FAD/NAD(P)-binding domain"/>
    <property type="match status" value="1"/>
</dbReference>
<keyword evidence="3" id="KW-1185">Reference proteome</keyword>
<accession>A0ABZ1HWA2</accession>
<protein>
    <submittedName>
        <fullName evidence="2">FAD-dependent oxidoreductase</fullName>
    </submittedName>
</protein>
<dbReference type="Gene3D" id="3.50.50.60">
    <property type="entry name" value="FAD/NAD(P)-binding domain"/>
    <property type="match status" value="1"/>
</dbReference>
<reference evidence="2 3" key="1">
    <citation type="journal article" date="2015" name="Int. J. Syst. Evol. Microbiol.">
        <title>Amycolatopsis rhabdoformis sp. nov., an actinomycete isolated from a tropical forest soil.</title>
        <authorList>
            <person name="Souza W.R."/>
            <person name="Silva R.E."/>
            <person name="Goodfellow M."/>
            <person name="Busarakam K."/>
            <person name="Figueiro F.S."/>
            <person name="Ferreira D."/>
            <person name="Rodrigues-Filho E."/>
            <person name="Moraes L.A.B."/>
            <person name="Zucchi T.D."/>
        </authorList>
    </citation>
    <scope>NUCLEOTIDE SEQUENCE [LARGE SCALE GENOMIC DNA]</scope>
    <source>
        <strain evidence="2 3">NCIMB 14900</strain>
    </source>
</reference>
<dbReference type="InterPro" id="IPR051704">
    <property type="entry name" value="FAD_aromatic-hydroxylase"/>
</dbReference>
<dbReference type="Gene3D" id="3.30.9.10">
    <property type="entry name" value="D-Amino Acid Oxidase, subunit A, domain 2"/>
    <property type="match status" value="1"/>
</dbReference>
<dbReference type="Proteomes" id="UP001330812">
    <property type="component" value="Chromosome"/>
</dbReference>
<evidence type="ECO:0000313" key="2">
    <source>
        <dbReference type="EMBL" id="WSE26169.1"/>
    </source>
</evidence>
<name>A0ABZ1HWA2_9PSEU</name>